<reference evidence="2" key="1">
    <citation type="journal article" date="2013" name="Genome Biol.">
        <title>Reference genomes and transcriptomes of Nicotiana sylvestris and Nicotiana tomentosiformis.</title>
        <authorList>
            <person name="Sierro N."/>
            <person name="Battey J.N."/>
            <person name="Ouadi S."/>
            <person name="Bovet L."/>
            <person name="Goepfert S."/>
            <person name="Bakaher N."/>
            <person name="Peitsch M.C."/>
            <person name="Ivanov N.V."/>
        </authorList>
    </citation>
    <scope>NUCLEOTIDE SEQUENCE [LARGE SCALE GENOMIC DNA]</scope>
</reference>
<reference evidence="3" key="2">
    <citation type="submission" date="2025-08" db="UniProtKB">
        <authorList>
            <consortium name="RefSeq"/>
        </authorList>
    </citation>
    <scope>IDENTIFICATION</scope>
    <source>
        <tissue evidence="3">Leaf</tissue>
    </source>
</reference>
<keyword evidence="2" id="KW-1185">Reference proteome</keyword>
<evidence type="ECO:0000313" key="2">
    <source>
        <dbReference type="Proteomes" id="UP000189701"/>
    </source>
</evidence>
<dbReference type="PANTHER" id="PTHR33499">
    <property type="entry name" value="OS12G0282400 PROTEIN-RELATED"/>
    <property type="match status" value="1"/>
</dbReference>
<dbReference type="Proteomes" id="UP000189701">
    <property type="component" value="Unplaced"/>
</dbReference>
<protein>
    <submittedName>
        <fullName evidence="3">Uncharacterized protein LOC104214390</fullName>
    </submittedName>
</protein>
<evidence type="ECO:0000256" key="1">
    <source>
        <dbReference type="SAM" id="MobiDB-lite"/>
    </source>
</evidence>
<evidence type="ECO:0000313" key="3">
    <source>
        <dbReference type="RefSeq" id="XP_009762349.1"/>
    </source>
</evidence>
<sequence>MNRYKKGAGLRVEENVAPPGFDQIFEGDTLFPHEEEEIQGAQRSEIRSCESEMVKKVRRTNRCKKVARLKAGEKLCVTFYNNRVVGQHHASFTRHLGILARDRNMCPLCVHSWADIEEYKLQHMWEVVTDKFDSDDINDQRDNVLKHMRKLWNNWRGTMHKNIKSKPFRYAIKDVPKGVDKSDWVWLVKEHFFTEKFKGGKDSKPPDVATIFFETRKKNNKLVELETITAEAVAASRVSSGNRTPSGTRISLERAQEIVLGSSSAKRKAVEEKNSEEEEDGGSLVMRPRARRHIVSDVEAEVSPHLSVSLTELVETPVIIPDDDVTPHDTRESIDQLFISGFGSGSLGSVLDEIPLSSFSTPVPVIPSLPPPAVSVPSSIIFTSSTAPPWRIPSPIVHHTEVGSSSRSAAMRRVTIEVPAGSSLLSKSGQADVCLEPLIGPIEKANLIGTEMMNRIPLLEKVARDSEKIARDSQLEAINCPIEPIATSQVRTASVDAPAQIEPAAIDAPASVPKTSQ</sequence>
<organism evidence="2 3">
    <name type="scientific">Nicotiana sylvestris</name>
    <name type="common">Wood tobacco</name>
    <name type="synonym">South American tobacco</name>
    <dbReference type="NCBI Taxonomy" id="4096"/>
    <lineage>
        <taxon>Eukaryota</taxon>
        <taxon>Viridiplantae</taxon>
        <taxon>Streptophyta</taxon>
        <taxon>Embryophyta</taxon>
        <taxon>Tracheophyta</taxon>
        <taxon>Spermatophyta</taxon>
        <taxon>Magnoliopsida</taxon>
        <taxon>eudicotyledons</taxon>
        <taxon>Gunneridae</taxon>
        <taxon>Pentapetalae</taxon>
        <taxon>asterids</taxon>
        <taxon>lamiids</taxon>
        <taxon>Solanales</taxon>
        <taxon>Solanaceae</taxon>
        <taxon>Nicotianoideae</taxon>
        <taxon>Nicotianeae</taxon>
        <taxon>Nicotiana</taxon>
    </lineage>
</organism>
<feature type="region of interest" description="Disordered" evidence="1">
    <location>
        <begin position="263"/>
        <end position="287"/>
    </location>
</feature>
<dbReference type="PANTHER" id="PTHR33499:SF35">
    <property type="entry name" value="TRANSPOSASE MUDR PLANT DOMAIN-CONTAINING PROTEIN"/>
    <property type="match status" value="1"/>
</dbReference>
<name>A0A1U7VJ28_NICSY</name>
<dbReference type="AlphaFoldDB" id="A0A1U7VJ28"/>
<proteinExistence type="predicted"/>
<gene>
    <name evidence="3" type="primary">LOC104214390</name>
</gene>
<accession>A0A1U7VJ28</accession>
<dbReference type="RefSeq" id="XP_009762349.1">
    <property type="nucleotide sequence ID" value="XM_009764047.1"/>
</dbReference>